<feature type="region of interest" description="Disordered" evidence="1">
    <location>
        <begin position="1"/>
        <end position="87"/>
    </location>
</feature>
<proteinExistence type="predicted"/>
<evidence type="ECO:0000313" key="2">
    <source>
        <dbReference type="EMBL" id="KAF0920784.1"/>
    </source>
</evidence>
<comment type="caution">
    <text evidence="2">The sequence shown here is derived from an EMBL/GenBank/DDBJ whole genome shotgun (WGS) entry which is preliminary data.</text>
</comment>
<reference evidence="2 3" key="1">
    <citation type="submission" date="2019-11" db="EMBL/GenBank/DDBJ databases">
        <title>Whole genome sequence of Oryza granulata.</title>
        <authorList>
            <person name="Li W."/>
        </authorList>
    </citation>
    <scope>NUCLEOTIDE SEQUENCE [LARGE SCALE GENOMIC DNA]</scope>
    <source>
        <strain evidence="3">cv. Menghai</strain>
        <tissue evidence="2">Leaf</tissue>
    </source>
</reference>
<evidence type="ECO:0000313" key="3">
    <source>
        <dbReference type="Proteomes" id="UP000479710"/>
    </source>
</evidence>
<feature type="compositionally biased region" description="Basic and acidic residues" evidence="1">
    <location>
        <begin position="47"/>
        <end position="68"/>
    </location>
</feature>
<name>A0A6G1E8L8_9ORYZ</name>
<gene>
    <name evidence="2" type="ORF">E2562_037109</name>
</gene>
<dbReference type="AlphaFoldDB" id="A0A6G1E8L8"/>
<dbReference type="EMBL" id="SPHZ02000005">
    <property type="protein sequence ID" value="KAF0920784.1"/>
    <property type="molecule type" value="Genomic_DNA"/>
</dbReference>
<evidence type="ECO:0000256" key="1">
    <source>
        <dbReference type="SAM" id="MobiDB-lite"/>
    </source>
</evidence>
<keyword evidence="3" id="KW-1185">Reference proteome</keyword>
<feature type="compositionally biased region" description="Gly residues" evidence="1">
    <location>
        <begin position="1"/>
        <end position="23"/>
    </location>
</feature>
<sequence length="98" mass="10201">MVPGTQGGGSRIRGRGSGTGWSPGRGEVALGSGARLGNWMVPGTRGGRGDSRDRGVRPRAREAPRDATRPGGAHPGPKQCSCPGKIQNIVRFRDARTV</sequence>
<dbReference type="Proteomes" id="UP000479710">
    <property type="component" value="Unassembled WGS sequence"/>
</dbReference>
<protein>
    <submittedName>
        <fullName evidence="2">Uncharacterized protein</fullName>
    </submittedName>
</protein>
<organism evidence="2 3">
    <name type="scientific">Oryza meyeriana var. granulata</name>
    <dbReference type="NCBI Taxonomy" id="110450"/>
    <lineage>
        <taxon>Eukaryota</taxon>
        <taxon>Viridiplantae</taxon>
        <taxon>Streptophyta</taxon>
        <taxon>Embryophyta</taxon>
        <taxon>Tracheophyta</taxon>
        <taxon>Spermatophyta</taxon>
        <taxon>Magnoliopsida</taxon>
        <taxon>Liliopsida</taxon>
        <taxon>Poales</taxon>
        <taxon>Poaceae</taxon>
        <taxon>BOP clade</taxon>
        <taxon>Oryzoideae</taxon>
        <taxon>Oryzeae</taxon>
        <taxon>Oryzinae</taxon>
        <taxon>Oryza</taxon>
        <taxon>Oryza meyeriana</taxon>
    </lineage>
</organism>
<accession>A0A6G1E8L8</accession>